<keyword evidence="1" id="KW-0732">Signal</keyword>
<organism evidence="2 3">
    <name type="scientific">Thalassiosira oceanica</name>
    <name type="common">Marine diatom</name>
    <dbReference type="NCBI Taxonomy" id="159749"/>
    <lineage>
        <taxon>Eukaryota</taxon>
        <taxon>Sar</taxon>
        <taxon>Stramenopiles</taxon>
        <taxon>Ochrophyta</taxon>
        <taxon>Bacillariophyta</taxon>
        <taxon>Coscinodiscophyceae</taxon>
        <taxon>Thalassiosirophycidae</taxon>
        <taxon>Thalassiosirales</taxon>
        <taxon>Thalassiosiraceae</taxon>
        <taxon>Thalassiosira</taxon>
    </lineage>
</organism>
<gene>
    <name evidence="2" type="ORF">THAOC_09509</name>
</gene>
<dbReference type="EMBL" id="AGNL01010308">
    <property type="protein sequence ID" value="EJK69253.1"/>
    <property type="molecule type" value="Genomic_DNA"/>
</dbReference>
<feature type="signal peptide" evidence="1">
    <location>
        <begin position="1"/>
        <end position="23"/>
    </location>
</feature>
<evidence type="ECO:0000256" key="1">
    <source>
        <dbReference type="SAM" id="SignalP"/>
    </source>
</evidence>
<dbReference type="eggNOG" id="ENOG502QUI9">
    <property type="taxonomic scope" value="Eukaryota"/>
</dbReference>
<sequence>MIRRLDRRAAAIILALCCGASDGFQVARAPVFPSSKSLVVSRPHPRRAIYRSNRASLMPALNLADGDDETMIPELVKSNAIETKERIDANGDDNKLANPSLCRAVGAWVDRSVGRAAEAAAAAAGPTRRHREVTAAHPATARVTDEVIRAGCQAGTHADRALLSFLRRTTEAWAHIRLLFRPFLSPFSYGYGSPGVVVANPNPFSGLVFFVGFCVLASTLLSTVGSSAADTLNSATSQSVLGPGVSVVELSVALDVPDRDSPNSILSALDRLSRTARTDSRVGLQNLSSQVAMELLRRRDSIVAASSRGKHYRDDSKAQREFSNLSIEQRGKFQRETVNKFGGVDYSEERVRALPSAYDSQATSAVVTIIMMIDGDSTSNQLSKRVNSMRDVEGMLRSIAADAKAESCLRGAEILWTPEESNDFLSMKDVYADYPDLRSV</sequence>
<name>K0SSH3_THAOC</name>
<evidence type="ECO:0000313" key="2">
    <source>
        <dbReference type="EMBL" id="EJK69253.1"/>
    </source>
</evidence>
<dbReference type="Pfam" id="PF07466">
    <property type="entry name" value="DUF1517"/>
    <property type="match status" value="1"/>
</dbReference>
<accession>K0SSH3</accession>
<evidence type="ECO:0008006" key="4">
    <source>
        <dbReference type="Google" id="ProtNLM"/>
    </source>
</evidence>
<dbReference type="InterPro" id="IPR053023">
    <property type="entry name" value="FLAP_modulator"/>
</dbReference>
<reference evidence="2 3" key="1">
    <citation type="journal article" date="2012" name="Genome Biol.">
        <title>Genome and low-iron response of an oceanic diatom adapted to chronic iron limitation.</title>
        <authorList>
            <person name="Lommer M."/>
            <person name="Specht M."/>
            <person name="Roy A.S."/>
            <person name="Kraemer L."/>
            <person name="Andreson R."/>
            <person name="Gutowska M.A."/>
            <person name="Wolf J."/>
            <person name="Bergner S.V."/>
            <person name="Schilhabel M.B."/>
            <person name="Klostermeier U.C."/>
            <person name="Beiko R.G."/>
            <person name="Rosenstiel P."/>
            <person name="Hippler M."/>
            <person name="Laroche J."/>
        </authorList>
    </citation>
    <scope>NUCLEOTIDE SEQUENCE [LARGE SCALE GENOMIC DNA]</scope>
    <source>
        <strain evidence="2 3">CCMP1005</strain>
    </source>
</reference>
<proteinExistence type="predicted"/>
<comment type="caution">
    <text evidence="2">The sequence shown here is derived from an EMBL/GenBank/DDBJ whole genome shotgun (WGS) entry which is preliminary data.</text>
</comment>
<feature type="chain" id="PRO_5003840274" description="VWFA domain-containing protein" evidence="1">
    <location>
        <begin position="24"/>
        <end position="440"/>
    </location>
</feature>
<dbReference type="PANTHER" id="PTHR33975:SF2">
    <property type="entry name" value="MYELIN-ASSOCIATED OLIGODENDROCYTE BASIC PROTEIN"/>
    <property type="match status" value="1"/>
</dbReference>
<dbReference type="AlphaFoldDB" id="K0SSH3"/>
<dbReference type="PANTHER" id="PTHR33975">
    <property type="entry name" value="MYELIN-ASSOCIATED OLIGODENDROCYTE BASIC PROTEIN"/>
    <property type="match status" value="1"/>
</dbReference>
<dbReference type="OrthoDB" id="542507at2759"/>
<evidence type="ECO:0000313" key="3">
    <source>
        <dbReference type="Proteomes" id="UP000266841"/>
    </source>
</evidence>
<dbReference type="InterPro" id="IPR010903">
    <property type="entry name" value="DUF1517"/>
</dbReference>
<protein>
    <recommendedName>
        <fullName evidence="4">VWFA domain-containing protein</fullName>
    </recommendedName>
</protein>
<dbReference type="Proteomes" id="UP000266841">
    <property type="component" value="Unassembled WGS sequence"/>
</dbReference>
<keyword evidence="3" id="KW-1185">Reference proteome</keyword>